<proteinExistence type="predicted"/>
<dbReference type="EMBL" id="CM047910">
    <property type="protein sequence ID" value="KAJ0076436.1"/>
    <property type="molecule type" value="Genomic_DNA"/>
</dbReference>
<accession>A0ACC0ZTL3</accession>
<evidence type="ECO:0000313" key="1">
    <source>
        <dbReference type="EMBL" id="KAJ0076436.1"/>
    </source>
</evidence>
<name>A0ACC0ZTL3_9ROSI</name>
<sequence>MDLVELDLSLNNFGGEVPRCLTNFTYLKVLVLSLNQLSGTLPSAFTHMKSLEYLDVQENNFEGKYSLSSWANHSKLQALALSSRNNTFQVEIENWFPAFQLKALKLTHCNLHAIPSFLLYQYDLLFLELSHNKLVGTFPSWLLVNNTNLRGMYLVNNSFSGTLKLPNTKHDSIEFLDISHNNFSGQLPQNISKIFSNSLRLLHMSDNRFEGNLPLSMGEMKELGFMDLSNNHFSGELPGDFLIGCFPLAFLNLSNNNFHGQIFPQYMNLPQLKFIYLNNNSFSGKIGRGLQNSTHVVVLDISNNKVSGQVPNWISNLSNLRFLLMSKNLLEGNIPVQLSKLSSLTILDVSENRLTGPITSSFNFPFIQELFMQKNAFTGPIPKSLFRSSELLMLNLRDNQFSGSIPNLINNHSSLRVVLLGGNHLQGPIPNQLCQLRNLSNLDLSHNRLNGSIPSCFIRMIFWTGQSDTHNEYRSTDDLALVQGLASYGSNFHDSTLSLSSFEDDFPALYHRFEVNFLTKNRYDSYKGDILNFMTGMDLSNNDLSGDIPSEIGDLQQIKALNLSNNFLSRSIPKSFSNLKSIESLDLSHNKLSGQIPRQLIGLNYLAVFNVSYNFLSGPTPNEGQFATFDESSYIGNSGLYVTLVNKSCTSTPALPLLPSNGEEGEESAVDMVAFYWSFFGSYVTIIWALLVILWINSHWRHNRAPGLMFLPLAIVTFCSVVFGFHLLEFHVSMWCGQFP</sequence>
<gene>
    <name evidence="1" type="ORF">Patl1_35194</name>
</gene>
<evidence type="ECO:0000313" key="2">
    <source>
        <dbReference type="Proteomes" id="UP001164250"/>
    </source>
</evidence>
<protein>
    <submittedName>
        <fullName evidence="1">Uncharacterized protein</fullName>
    </submittedName>
</protein>
<keyword evidence="2" id="KW-1185">Reference proteome</keyword>
<dbReference type="Proteomes" id="UP001164250">
    <property type="component" value="Chromosome 15"/>
</dbReference>
<organism evidence="1 2">
    <name type="scientific">Pistacia atlantica</name>
    <dbReference type="NCBI Taxonomy" id="434234"/>
    <lineage>
        <taxon>Eukaryota</taxon>
        <taxon>Viridiplantae</taxon>
        <taxon>Streptophyta</taxon>
        <taxon>Embryophyta</taxon>
        <taxon>Tracheophyta</taxon>
        <taxon>Spermatophyta</taxon>
        <taxon>Magnoliopsida</taxon>
        <taxon>eudicotyledons</taxon>
        <taxon>Gunneridae</taxon>
        <taxon>Pentapetalae</taxon>
        <taxon>rosids</taxon>
        <taxon>malvids</taxon>
        <taxon>Sapindales</taxon>
        <taxon>Anacardiaceae</taxon>
        <taxon>Pistacia</taxon>
    </lineage>
</organism>
<reference evidence="2" key="1">
    <citation type="journal article" date="2023" name="G3 (Bethesda)">
        <title>Genome assembly and association tests identify interacting loci associated with vigor, precocity, and sex in interspecific pistachio rootstocks.</title>
        <authorList>
            <person name="Palmer W."/>
            <person name="Jacygrad E."/>
            <person name="Sagayaradj S."/>
            <person name="Cavanaugh K."/>
            <person name="Han R."/>
            <person name="Bertier L."/>
            <person name="Beede B."/>
            <person name="Kafkas S."/>
            <person name="Golino D."/>
            <person name="Preece J."/>
            <person name="Michelmore R."/>
        </authorList>
    </citation>
    <scope>NUCLEOTIDE SEQUENCE [LARGE SCALE GENOMIC DNA]</scope>
</reference>
<comment type="caution">
    <text evidence="1">The sequence shown here is derived from an EMBL/GenBank/DDBJ whole genome shotgun (WGS) entry which is preliminary data.</text>
</comment>